<dbReference type="Proteomes" id="UP001596137">
    <property type="component" value="Unassembled WGS sequence"/>
</dbReference>
<dbReference type="InterPro" id="IPR021401">
    <property type="entry name" value="DUF3040"/>
</dbReference>
<accession>A0ABW1NRU1</accession>
<comment type="caution">
    <text evidence="3">The sequence shown here is derived from an EMBL/GenBank/DDBJ whole genome shotgun (WGS) entry which is preliminary data.</text>
</comment>
<evidence type="ECO:0000256" key="1">
    <source>
        <dbReference type="SAM" id="MobiDB-lite"/>
    </source>
</evidence>
<dbReference type="EMBL" id="JBHSRF010000070">
    <property type="protein sequence ID" value="MFC6085836.1"/>
    <property type="molecule type" value="Genomic_DNA"/>
</dbReference>
<sequence>MPWSQDEERMLAQIERYLSDDDPRLAARLESFNERAGREVTGRRKRAPRPPKAPKARRRMGRSTVIILVSWLLIATLITTLLIMVFRHDAAALPL</sequence>
<keyword evidence="2" id="KW-0472">Membrane</keyword>
<keyword evidence="2" id="KW-0812">Transmembrane</keyword>
<name>A0ABW1NRU1_9ACTN</name>
<evidence type="ECO:0000256" key="2">
    <source>
        <dbReference type="SAM" id="Phobius"/>
    </source>
</evidence>
<reference evidence="4" key="1">
    <citation type="journal article" date="2019" name="Int. J. Syst. Evol. Microbiol.">
        <title>The Global Catalogue of Microorganisms (GCM) 10K type strain sequencing project: providing services to taxonomists for standard genome sequencing and annotation.</title>
        <authorList>
            <consortium name="The Broad Institute Genomics Platform"/>
            <consortium name="The Broad Institute Genome Sequencing Center for Infectious Disease"/>
            <person name="Wu L."/>
            <person name="Ma J."/>
        </authorList>
    </citation>
    <scope>NUCLEOTIDE SEQUENCE [LARGE SCALE GENOMIC DNA]</scope>
    <source>
        <strain evidence="4">JCM 30346</strain>
    </source>
</reference>
<evidence type="ECO:0000313" key="3">
    <source>
        <dbReference type="EMBL" id="MFC6085836.1"/>
    </source>
</evidence>
<feature type="compositionally biased region" description="Basic residues" evidence="1">
    <location>
        <begin position="43"/>
        <end position="59"/>
    </location>
</feature>
<dbReference type="Pfam" id="PF11239">
    <property type="entry name" value="DUF3040"/>
    <property type="match status" value="1"/>
</dbReference>
<dbReference type="RefSeq" id="WP_380760391.1">
    <property type="nucleotide sequence ID" value="NZ_JBHSRF010000070.1"/>
</dbReference>
<keyword evidence="4" id="KW-1185">Reference proteome</keyword>
<keyword evidence="2" id="KW-1133">Transmembrane helix</keyword>
<feature type="transmembrane region" description="Helical" evidence="2">
    <location>
        <begin position="65"/>
        <end position="86"/>
    </location>
</feature>
<organism evidence="3 4">
    <name type="scientific">Sphaerisporangium aureirubrum</name>
    <dbReference type="NCBI Taxonomy" id="1544736"/>
    <lineage>
        <taxon>Bacteria</taxon>
        <taxon>Bacillati</taxon>
        <taxon>Actinomycetota</taxon>
        <taxon>Actinomycetes</taxon>
        <taxon>Streptosporangiales</taxon>
        <taxon>Streptosporangiaceae</taxon>
        <taxon>Sphaerisporangium</taxon>
    </lineage>
</organism>
<evidence type="ECO:0000313" key="4">
    <source>
        <dbReference type="Proteomes" id="UP001596137"/>
    </source>
</evidence>
<proteinExistence type="predicted"/>
<feature type="region of interest" description="Disordered" evidence="1">
    <location>
        <begin position="36"/>
        <end position="59"/>
    </location>
</feature>
<protein>
    <submittedName>
        <fullName evidence="3">DUF3040 domain-containing protein</fullName>
    </submittedName>
</protein>
<gene>
    <name evidence="3" type="ORF">ACFP1K_32045</name>
</gene>